<reference evidence="2" key="2">
    <citation type="submission" date="2018-05" db="EMBL/GenBank/DDBJ databases">
        <title>OmerRS3 (Oryza meridionalis Reference Sequence Version 3).</title>
        <authorList>
            <person name="Zhang J."/>
            <person name="Kudrna D."/>
            <person name="Lee S."/>
            <person name="Talag J."/>
            <person name="Welchert J."/>
            <person name="Wing R.A."/>
        </authorList>
    </citation>
    <scope>NUCLEOTIDE SEQUENCE [LARGE SCALE GENOMIC DNA]</scope>
    <source>
        <strain evidence="2">cv. OR44</strain>
    </source>
</reference>
<sequence length="195" mass="21948">MAAAAVVGSRFCVPHEVALTVTRRSAYAAGAVVLRSEVELMSRFTRRAIVDAAGVPIVSMKRKLFSTRYTWEVFRGDSEHESDLLFTVRRSTYYPKPKLDVEVFLASNTSQAACDFRVRCSYFRSSCTLYIGGSNTVIAQMNRCNVVSDFVYLGSKYSATVFPHVDYVFIMVIAMIIDEIAREIRFRIATLYASN</sequence>
<evidence type="ECO:0000313" key="3">
    <source>
        <dbReference type="Proteomes" id="UP000008021"/>
    </source>
</evidence>
<dbReference type="eggNOG" id="ENOG502QUU9">
    <property type="taxonomic scope" value="Eukaryota"/>
</dbReference>
<dbReference type="PANTHER" id="PTHR31087">
    <property type="match status" value="1"/>
</dbReference>
<dbReference type="AlphaFoldDB" id="A0A0E0E998"/>
<evidence type="ECO:0000256" key="1">
    <source>
        <dbReference type="ARBA" id="ARBA00005437"/>
    </source>
</evidence>
<dbReference type="HOGENOM" id="CLU_063146_5_1_1"/>
<dbReference type="Proteomes" id="UP000008021">
    <property type="component" value="Chromosome 7"/>
</dbReference>
<dbReference type="Gramene" id="OMERI07G06400.1">
    <property type="protein sequence ID" value="OMERI07G06400.1"/>
    <property type="gene ID" value="OMERI07G06400"/>
</dbReference>
<dbReference type="InterPro" id="IPR007612">
    <property type="entry name" value="LOR"/>
</dbReference>
<dbReference type="InterPro" id="IPR025659">
    <property type="entry name" value="Tubby-like_C"/>
</dbReference>
<accession>A0A0E0E998</accession>
<proteinExistence type="inferred from homology"/>
<organism evidence="2">
    <name type="scientific">Oryza meridionalis</name>
    <dbReference type="NCBI Taxonomy" id="40149"/>
    <lineage>
        <taxon>Eukaryota</taxon>
        <taxon>Viridiplantae</taxon>
        <taxon>Streptophyta</taxon>
        <taxon>Embryophyta</taxon>
        <taxon>Tracheophyta</taxon>
        <taxon>Spermatophyta</taxon>
        <taxon>Magnoliopsida</taxon>
        <taxon>Liliopsida</taxon>
        <taxon>Poales</taxon>
        <taxon>Poaceae</taxon>
        <taxon>BOP clade</taxon>
        <taxon>Oryzoideae</taxon>
        <taxon>Oryzeae</taxon>
        <taxon>Oryzinae</taxon>
        <taxon>Oryza</taxon>
    </lineage>
</organism>
<dbReference type="InterPro" id="IPR038595">
    <property type="entry name" value="LOR_sf"/>
</dbReference>
<dbReference type="EnsemblPlants" id="OMERI07G06400.1">
    <property type="protein sequence ID" value="OMERI07G06400.1"/>
    <property type="gene ID" value="OMERI07G06400"/>
</dbReference>
<protein>
    <recommendedName>
        <fullName evidence="4">Tubby C-terminal domain-containing protein</fullName>
    </recommendedName>
</protein>
<dbReference type="PANTHER" id="PTHR31087:SF167">
    <property type="entry name" value="PROTEIN LURP1"/>
    <property type="match status" value="1"/>
</dbReference>
<dbReference type="STRING" id="40149.A0A0E0E998"/>
<evidence type="ECO:0008006" key="4">
    <source>
        <dbReference type="Google" id="ProtNLM"/>
    </source>
</evidence>
<dbReference type="SUPFAM" id="SSF54518">
    <property type="entry name" value="Tubby C-terminal domain-like"/>
    <property type="match status" value="1"/>
</dbReference>
<dbReference type="Gene3D" id="2.40.160.200">
    <property type="entry name" value="LURP1-related"/>
    <property type="match status" value="1"/>
</dbReference>
<reference evidence="2" key="1">
    <citation type="submission" date="2015-04" db="UniProtKB">
        <authorList>
            <consortium name="EnsemblPlants"/>
        </authorList>
    </citation>
    <scope>IDENTIFICATION</scope>
</reference>
<name>A0A0E0E998_9ORYZ</name>
<comment type="similarity">
    <text evidence="1">Belongs to the LOR family.</text>
</comment>
<keyword evidence="3" id="KW-1185">Reference proteome</keyword>
<evidence type="ECO:0000313" key="2">
    <source>
        <dbReference type="EnsemblPlants" id="OMERI07G06400.1"/>
    </source>
</evidence>
<dbReference type="Pfam" id="PF04525">
    <property type="entry name" value="LOR"/>
    <property type="match status" value="1"/>
</dbReference>